<dbReference type="PANTHER" id="PTHR30580:SF1">
    <property type="entry name" value="COMF OPERON PROTEIN 1"/>
    <property type="match status" value="1"/>
</dbReference>
<dbReference type="OrthoDB" id="9759544at2"/>
<dbReference type="InterPro" id="IPR001650">
    <property type="entry name" value="Helicase_C-like"/>
</dbReference>
<dbReference type="SMART" id="SM00490">
    <property type="entry name" value="HELICc"/>
    <property type="match status" value="1"/>
</dbReference>
<dbReference type="Pfam" id="PF18319">
    <property type="entry name" value="Zn_ribbon_PriA"/>
    <property type="match status" value="1"/>
</dbReference>
<comment type="caution">
    <text evidence="15">The sequence shown here is derived from an EMBL/GenBank/DDBJ whole genome shotgun (WGS) entry which is preliminary data.</text>
</comment>
<evidence type="ECO:0000259" key="14">
    <source>
        <dbReference type="PROSITE" id="PS51194"/>
    </source>
</evidence>
<dbReference type="AlphaFoldDB" id="A0A421NV96"/>
<comment type="function">
    <text evidence="12">Initiates the restart of stalled replication forks, which reloads the replicative helicase on sites other than the origin of replication. Recognizes and binds to abandoned replication forks and remodels them to uncover a helicase loading site. Promotes assembly of the primosome at these replication forks.</text>
</comment>
<dbReference type="Pfam" id="PF18074">
    <property type="entry name" value="PriA_C"/>
    <property type="match status" value="1"/>
</dbReference>
<dbReference type="EC" id="5.6.2.4" evidence="12"/>
<accession>A0A421NV96</accession>
<dbReference type="Gene3D" id="3.40.1440.60">
    <property type="entry name" value="PriA, 3(prime) DNA-binding domain"/>
    <property type="match status" value="1"/>
</dbReference>
<evidence type="ECO:0000259" key="13">
    <source>
        <dbReference type="PROSITE" id="PS51192"/>
    </source>
</evidence>
<dbReference type="GO" id="GO:0006310">
    <property type="term" value="P:DNA recombination"/>
    <property type="evidence" value="ECO:0007669"/>
    <property type="project" value="InterPro"/>
</dbReference>
<dbReference type="RefSeq" id="WP_122225572.1">
    <property type="nucleotide sequence ID" value="NZ_CP103785.1"/>
</dbReference>
<evidence type="ECO:0000256" key="5">
    <source>
        <dbReference type="ARBA" id="ARBA00022801"/>
    </source>
</evidence>
<evidence type="ECO:0000256" key="12">
    <source>
        <dbReference type="HAMAP-Rule" id="MF_00983"/>
    </source>
</evidence>
<dbReference type="GO" id="GO:0006302">
    <property type="term" value="P:double-strand break repair"/>
    <property type="evidence" value="ECO:0007669"/>
    <property type="project" value="InterPro"/>
</dbReference>
<dbReference type="GO" id="GO:0016887">
    <property type="term" value="F:ATP hydrolysis activity"/>
    <property type="evidence" value="ECO:0007669"/>
    <property type="project" value="RHEA"/>
</dbReference>
<dbReference type="Pfam" id="PF00270">
    <property type="entry name" value="DEAD"/>
    <property type="match status" value="1"/>
</dbReference>
<proteinExistence type="inferred from homology"/>
<dbReference type="InterPro" id="IPR041222">
    <property type="entry name" value="PriA_3primeBD"/>
</dbReference>
<dbReference type="SUPFAM" id="SSF52540">
    <property type="entry name" value="P-loop containing nucleoside triphosphate hydrolases"/>
    <property type="match status" value="1"/>
</dbReference>
<dbReference type="InterPro" id="IPR040498">
    <property type="entry name" value="PriA_CRR"/>
</dbReference>
<dbReference type="HAMAP" id="MF_00983">
    <property type="entry name" value="PriA"/>
    <property type="match status" value="1"/>
</dbReference>
<dbReference type="GO" id="GO:0043138">
    <property type="term" value="F:3'-5' DNA helicase activity"/>
    <property type="evidence" value="ECO:0007669"/>
    <property type="project" value="UniProtKB-EC"/>
</dbReference>
<keyword evidence="1 12" id="KW-0639">Primosome</keyword>
<dbReference type="Pfam" id="PF17764">
    <property type="entry name" value="PriA_3primeBD"/>
    <property type="match status" value="1"/>
</dbReference>
<gene>
    <name evidence="12 15" type="primary">priA</name>
    <name evidence="15" type="ORF">PSSA1_v1c5370</name>
</gene>
<keyword evidence="4 12" id="KW-0547">Nucleotide-binding</keyword>
<dbReference type="Gene3D" id="3.40.50.300">
    <property type="entry name" value="P-loop containing nucleotide triphosphate hydrolases"/>
    <property type="match status" value="2"/>
</dbReference>
<keyword evidence="8 12" id="KW-0067">ATP-binding</keyword>
<evidence type="ECO:0000313" key="16">
    <source>
        <dbReference type="Proteomes" id="UP000283896"/>
    </source>
</evidence>
<dbReference type="PROSITE" id="PS51192">
    <property type="entry name" value="HELICASE_ATP_BIND_1"/>
    <property type="match status" value="1"/>
</dbReference>
<feature type="binding site" evidence="12">
    <location>
        <position position="529"/>
    </location>
    <ligand>
        <name>Zn(2+)</name>
        <dbReference type="ChEBI" id="CHEBI:29105"/>
        <label>2</label>
    </ligand>
</feature>
<evidence type="ECO:0000256" key="8">
    <source>
        <dbReference type="ARBA" id="ARBA00022840"/>
    </source>
</evidence>
<evidence type="ECO:0000256" key="11">
    <source>
        <dbReference type="ARBA" id="ARBA00048988"/>
    </source>
</evidence>
<evidence type="ECO:0000256" key="3">
    <source>
        <dbReference type="ARBA" id="ARBA00022723"/>
    </source>
</evidence>
<dbReference type="Proteomes" id="UP000283896">
    <property type="component" value="Unassembled WGS sequence"/>
</dbReference>
<evidence type="ECO:0000256" key="4">
    <source>
        <dbReference type="ARBA" id="ARBA00022741"/>
    </source>
</evidence>
<feature type="binding site" evidence="12">
    <location>
        <position position="505"/>
    </location>
    <ligand>
        <name>Zn(2+)</name>
        <dbReference type="ChEBI" id="CHEBI:29105"/>
        <label>1</label>
    </ligand>
</feature>
<name>A0A421NV96_9MOLU</name>
<comment type="catalytic activity">
    <reaction evidence="11 12">
        <text>ATP + H2O = ADP + phosphate + H(+)</text>
        <dbReference type="Rhea" id="RHEA:13065"/>
        <dbReference type="ChEBI" id="CHEBI:15377"/>
        <dbReference type="ChEBI" id="CHEBI:15378"/>
        <dbReference type="ChEBI" id="CHEBI:30616"/>
        <dbReference type="ChEBI" id="CHEBI:43474"/>
        <dbReference type="ChEBI" id="CHEBI:456216"/>
        <dbReference type="EC" id="5.6.2.4"/>
    </reaction>
</comment>
<feature type="binding site" evidence="12">
    <location>
        <position position="532"/>
    </location>
    <ligand>
        <name>Zn(2+)</name>
        <dbReference type="ChEBI" id="CHEBI:29105"/>
        <label>2</label>
    </ligand>
</feature>
<dbReference type="GO" id="GO:0003677">
    <property type="term" value="F:DNA binding"/>
    <property type="evidence" value="ECO:0007669"/>
    <property type="project" value="UniProtKB-UniRule"/>
</dbReference>
<feature type="binding site" evidence="12">
    <location>
        <position position="514"/>
    </location>
    <ligand>
        <name>Zn(2+)</name>
        <dbReference type="ChEBI" id="CHEBI:29105"/>
        <label>2</label>
    </ligand>
</feature>
<dbReference type="InterPro" id="IPR041236">
    <property type="entry name" value="PriA_C"/>
</dbReference>
<sequence>MIAQVIIDLKTSSLNRCFDYLIPENLLSLAQKGMRVVVPFGAKNLYRLGYIIDIQLTSQFANKELIDILDEQPYFNEELFLLADNMLQNPFSLKALVYQTIMPKSFLITHLKEITIIKPQLIPKNIKINFPKKNKFLVNANHKMMSSLQVLSQQGIIFIKDISKTRKIEKNTLFYVLNVELQELQSLKLTPKQEAFIKILVNYQNKTILFETFIDRKEALRWTSESIIQALIKKKIIVPTLKKTDVVLEHHFTPLKQDKKITLNEEQQQVLKSIRFNQYQTYLLHGKTGSGKTEIYLNLIEQVLKMQQQVLLIVPEVMLIASLLQRLEAKFDKEKIAVFHSYLSPLQKQTQFNKIKTQTAQIVLGTRSAIFASLNHLGIIIIDEEHDDSLIEKNQAPYDTKELAQIRANYHRIPLILGSATPSLESYYQVLQKKYQLLKLTKRALIGTLPRIKLIDMKEELKNGNLEPFSITLKTALEQTLARGEQAILFINTKGFSPFVLCRFCGNVPKCQNCDSSLTYYRQKQILKCNYCSYQKAFTNQCSNCCKKAVKPLGVGIEYIENHLQKHFKHAKIIKFDSDNVTKLTQYERLWNDFQEHKADILLGTQMITKGLDFHQVTLVGILMADALLKIPSFKASEKTFQLLLQAAGRCARKKEGQVIVQSYNSDHFAIKKAVIYDEDNFVKQLLQERLISQTSPFGYLSKILITHSNFKKVFDVAHQIKDILETTICHPKIKVLGPVLSMMPKKNNRYRVLLTLKYNHWPLNLEFITTQKIHQDCLLFFDRFADLL</sequence>
<evidence type="ECO:0000256" key="2">
    <source>
        <dbReference type="ARBA" id="ARBA00022705"/>
    </source>
</evidence>
<dbReference type="PANTHER" id="PTHR30580">
    <property type="entry name" value="PRIMOSOMAL PROTEIN N"/>
    <property type="match status" value="1"/>
</dbReference>
<dbReference type="InterPro" id="IPR005259">
    <property type="entry name" value="PriA"/>
</dbReference>
<dbReference type="FunFam" id="3.40.50.300:FF:000489">
    <property type="entry name" value="Primosome assembly protein PriA"/>
    <property type="match status" value="1"/>
</dbReference>
<feature type="domain" description="Helicase C-terminal" evidence="14">
    <location>
        <begin position="513"/>
        <end position="706"/>
    </location>
</feature>
<dbReference type="InterPro" id="IPR042115">
    <property type="entry name" value="PriA_3primeBD_sf"/>
</dbReference>
<keyword evidence="5 12" id="KW-0378">Hydrolase</keyword>
<comment type="cofactor">
    <cofactor evidence="12">
        <name>Zn(2+)</name>
        <dbReference type="ChEBI" id="CHEBI:29105"/>
    </cofactor>
    <text evidence="12">Binds 2 zinc ions per subunit.</text>
</comment>
<evidence type="ECO:0000313" key="15">
    <source>
        <dbReference type="EMBL" id="RMI87844.1"/>
    </source>
</evidence>
<dbReference type="InterPro" id="IPR014001">
    <property type="entry name" value="Helicase_ATP-bd"/>
</dbReference>
<keyword evidence="2 12" id="KW-0235">DNA replication</keyword>
<feature type="domain" description="Helicase ATP-binding" evidence="13">
    <location>
        <begin position="273"/>
        <end position="440"/>
    </location>
</feature>
<evidence type="ECO:0000256" key="10">
    <source>
        <dbReference type="ARBA" id="ARBA00023235"/>
    </source>
</evidence>
<comment type="subunit">
    <text evidence="12">Component of the replication restart primosome.</text>
</comment>
<feature type="binding site" evidence="12">
    <location>
        <position position="502"/>
    </location>
    <ligand>
        <name>Zn(2+)</name>
        <dbReference type="ChEBI" id="CHEBI:29105"/>
        <label>1</label>
    </ligand>
</feature>
<dbReference type="NCBIfam" id="TIGR00595">
    <property type="entry name" value="priA"/>
    <property type="match status" value="1"/>
</dbReference>
<organism evidence="15 16">
    <name type="scientific">Candidatus Phytoplasma solani</name>
    <dbReference type="NCBI Taxonomy" id="69896"/>
    <lineage>
        <taxon>Bacteria</taxon>
        <taxon>Bacillati</taxon>
        <taxon>Mycoplasmatota</taxon>
        <taxon>Mollicutes</taxon>
        <taxon>Acholeplasmatales</taxon>
        <taxon>Acholeplasmataceae</taxon>
        <taxon>Candidatus Phytoplasma</taxon>
        <taxon>16SrXII (Stolbur group)</taxon>
    </lineage>
</organism>
<feature type="binding site" evidence="12">
    <location>
        <position position="542"/>
    </location>
    <ligand>
        <name>Zn(2+)</name>
        <dbReference type="ChEBI" id="CHEBI:29105"/>
        <label>1</label>
    </ligand>
</feature>
<protein>
    <recommendedName>
        <fullName evidence="12">Replication restart protein PriA</fullName>
    </recommendedName>
    <alternativeName>
        <fullName evidence="12">ATP-dependent DNA helicase PriA</fullName>
        <ecNumber evidence="12">5.6.2.4</ecNumber>
    </alternativeName>
    <alternativeName>
        <fullName evidence="12">DNA 3'-5' helicase PriA</fullName>
    </alternativeName>
</protein>
<keyword evidence="3 12" id="KW-0479">Metal-binding</keyword>
<dbReference type="PROSITE" id="PS51194">
    <property type="entry name" value="HELICASE_CTER"/>
    <property type="match status" value="1"/>
</dbReference>
<keyword evidence="16" id="KW-1185">Reference proteome</keyword>
<dbReference type="SMART" id="SM00487">
    <property type="entry name" value="DEXDc"/>
    <property type="match status" value="1"/>
</dbReference>
<dbReference type="EMBL" id="MPBG01000008">
    <property type="protein sequence ID" value="RMI87844.1"/>
    <property type="molecule type" value="Genomic_DNA"/>
</dbReference>
<dbReference type="GO" id="GO:1990077">
    <property type="term" value="C:primosome complex"/>
    <property type="evidence" value="ECO:0007669"/>
    <property type="project" value="UniProtKB-UniRule"/>
</dbReference>
<feature type="binding site" evidence="12">
    <location>
        <position position="511"/>
    </location>
    <ligand>
        <name>Zn(2+)</name>
        <dbReference type="ChEBI" id="CHEBI:29105"/>
        <label>2</label>
    </ligand>
</feature>
<dbReference type="InterPro" id="IPR027417">
    <property type="entry name" value="P-loop_NTPase"/>
</dbReference>
<evidence type="ECO:0000256" key="9">
    <source>
        <dbReference type="ARBA" id="ARBA00023125"/>
    </source>
</evidence>
<dbReference type="GO" id="GO:0005524">
    <property type="term" value="F:ATP binding"/>
    <property type="evidence" value="ECO:0007669"/>
    <property type="project" value="UniProtKB-UniRule"/>
</dbReference>
<evidence type="ECO:0000256" key="1">
    <source>
        <dbReference type="ARBA" id="ARBA00022515"/>
    </source>
</evidence>
<keyword evidence="7 12" id="KW-0862">Zinc</keyword>
<dbReference type="GO" id="GO:0006269">
    <property type="term" value="P:DNA replication, synthesis of primer"/>
    <property type="evidence" value="ECO:0007669"/>
    <property type="project" value="UniProtKB-KW"/>
</dbReference>
<keyword evidence="6 12" id="KW-0347">Helicase</keyword>
<dbReference type="STRING" id="69896.S284_00910"/>
<feature type="binding site" evidence="12">
    <location>
        <position position="545"/>
    </location>
    <ligand>
        <name>Zn(2+)</name>
        <dbReference type="ChEBI" id="CHEBI:29105"/>
        <label>1</label>
    </ligand>
</feature>
<comment type="similarity">
    <text evidence="12">Belongs to the helicase family. PriA subfamily.</text>
</comment>
<dbReference type="InterPro" id="IPR011545">
    <property type="entry name" value="DEAD/DEAH_box_helicase_dom"/>
</dbReference>
<comment type="catalytic activity">
    <reaction evidence="12">
        <text>Couples ATP hydrolysis with the unwinding of duplex DNA by translocating in the 3'-5' direction.</text>
        <dbReference type="EC" id="5.6.2.4"/>
    </reaction>
</comment>
<keyword evidence="10 12" id="KW-0413">Isomerase</keyword>
<dbReference type="Pfam" id="PF00271">
    <property type="entry name" value="Helicase_C"/>
    <property type="match status" value="1"/>
</dbReference>
<keyword evidence="9 12" id="KW-0238">DNA-binding</keyword>
<evidence type="ECO:0000256" key="7">
    <source>
        <dbReference type="ARBA" id="ARBA00022833"/>
    </source>
</evidence>
<dbReference type="GO" id="GO:0008270">
    <property type="term" value="F:zinc ion binding"/>
    <property type="evidence" value="ECO:0007669"/>
    <property type="project" value="UniProtKB-UniRule"/>
</dbReference>
<reference evidence="16" key="1">
    <citation type="submission" date="2016-11" db="EMBL/GenBank/DDBJ databases">
        <title>Genome sequence of Candidatus Phytoplasma solani strain SA-1.</title>
        <authorList>
            <person name="Haryono M."/>
            <person name="Samarzija I."/>
            <person name="Seruga Music M."/>
            <person name="Hogenhout S."/>
            <person name="Kuo C.-H."/>
        </authorList>
    </citation>
    <scope>NUCLEOTIDE SEQUENCE [LARGE SCALE GENOMIC DNA]</scope>
    <source>
        <strain evidence="16">SA-1</strain>
    </source>
</reference>
<dbReference type="GO" id="GO:0006270">
    <property type="term" value="P:DNA replication initiation"/>
    <property type="evidence" value="ECO:0007669"/>
    <property type="project" value="TreeGrafter"/>
</dbReference>
<evidence type="ECO:0000256" key="6">
    <source>
        <dbReference type="ARBA" id="ARBA00022806"/>
    </source>
</evidence>